<dbReference type="AlphaFoldDB" id="A0A1I2BK64"/>
<dbReference type="STRING" id="385682.SAMN05444380_11385"/>
<dbReference type="EMBL" id="FONA01000013">
    <property type="protein sequence ID" value="SFE56582.1"/>
    <property type="molecule type" value="Genomic_DNA"/>
</dbReference>
<keyword evidence="7" id="KW-1185">Reference proteome</keyword>
<dbReference type="InterPro" id="IPR036724">
    <property type="entry name" value="Cobalamin-bd_sf"/>
</dbReference>
<dbReference type="OrthoDB" id="9800334at2"/>
<accession>A0A1I2BK64</accession>
<reference evidence="6 7" key="1">
    <citation type="submission" date="2016-10" db="EMBL/GenBank/DDBJ databases">
        <authorList>
            <person name="de Groot N.N."/>
        </authorList>
    </citation>
    <scope>NUCLEOTIDE SEQUENCE [LARGE SCALE GENOMIC DNA]</scope>
    <source>
        <strain evidence="6 7">DSM 19012</strain>
    </source>
</reference>
<keyword evidence="2" id="KW-0805">Transcription regulation</keyword>
<name>A0A1I2BK64_9BACT</name>
<dbReference type="Gene3D" id="3.40.50.280">
    <property type="entry name" value="Cobalamin-binding domain"/>
    <property type="match status" value="1"/>
</dbReference>
<dbReference type="SUPFAM" id="SSF46955">
    <property type="entry name" value="Putative DNA-binding domain"/>
    <property type="match status" value="1"/>
</dbReference>
<gene>
    <name evidence="6" type="ORF">SAMN05444380_11385</name>
</gene>
<dbReference type="InterPro" id="IPR047057">
    <property type="entry name" value="MerR_fam"/>
</dbReference>
<sequence length="297" mass="34229">MAVYSIKDLENISGVKAHTIRIWERRYGLIEPNRTSTNIRYYSDADLKKLLNISILNQNGYKISKIAQLSEQQLRDRVLELCINGRKNNLHIESLMVSMLELDEKKFVNVLSAAVIKYGFEATVEQVLFPFLDRIGMLWQTGTINPAQEHFISNLIRQKIMVAIDNEMQNIVAQGPKMIFFLPEGEMHELGILFYSFIARKEGLEVIYLGASVPLEDLKAVQQIRPADAFFTSFVTARDKEQLEVDLLKFRESFTDIPFFVSGKLVRELEPQLPDNFTVISSVRIFKENIKLLQYSD</sequence>
<dbReference type="eggNOG" id="COG0789">
    <property type="taxonomic scope" value="Bacteria"/>
</dbReference>
<organism evidence="6 7">
    <name type="scientific">Thermophagus xiamenensis</name>
    <dbReference type="NCBI Taxonomy" id="385682"/>
    <lineage>
        <taxon>Bacteria</taxon>
        <taxon>Pseudomonadati</taxon>
        <taxon>Bacteroidota</taxon>
        <taxon>Bacteroidia</taxon>
        <taxon>Marinilabiliales</taxon>
        <taxon>Marinilabiliaceae</taxon>
        <taxon>Thermophagus</taxon>
    </lineage>
</organism>
<dbReference type="Gene3D" id="1.10.1240.10">
    <property type="entry name" value="Methionine synthase domain"/>
    <property type="match status" value="1"/>
</dbReference>
<dbReference type="SUPFAM" id="SSF52242">
    <property type="entry name" value="Cobalamin (vitamin B12)-binding domain"/>
    <property type="match status" value="1"/>
</dbReference>
<dbReference type="PROSITE" id="PS50937">
    <property type="entry name" value="HTH_MERR_2"/>
    <property type="match status" value="1"/>
</dbReference>
<evidence type="ECO:0000256" key="3">
    <source>
        <dbReference type="ARBA" id="ARBA00023125"/>
    </source>
</evidence>
<dbReference type="Pfam" id="PF13411">
    <property type="entry name" value="MerR_1"/>
    <property type="match status" value="1"/>
</dbReference>
<proteinExistence type="predicted"/>
<keyword evidence="4" id="KW-0804">Transcription</keyword>
<dbReference type="SMART" id="SM00422">
    <property type="entry name" value="HTH_MERR"/>
    <property type="match status" value="1"/>
</dbReference>
<evidence type="ECO:0000256" key="1">
    <source>
        <dbReference type="ARBA" id="ARBA00022491"/>
    </source>
</evidence>
<dbReference type="InParanoid" id="A0A1I2BK64"/>
<evidence type="ECO:0000259" key="5">
    <source>
        <dbReference type="PROSITE" id="PS50937"/>
    </source>
</evidence>
<dbReference type="CDD" id="cd01104">
    <property type="entry name" value="HTH_MlrA-CarA"/>
    <property type="match status" value="1"/>
</dbReference>
<feature type="domain" description="HTH merR-type" evidence="5">
    <location>
        <begin position="3"/>
        <end position="72"/>
    </location>
</feature>
<protein>
    <submittedName>
        <fullName evidence="6">DNA-binding transcriptional regulator, MerR family</fullName>
    </submittedName>
</protein>
<dbReference type="PANTHER" id="PTHR30204">
    <property type="entry name" value="REDOX-CYCLING DRUG-SENSING TRANSCRIPTIONAL ACTIVATOR SOXR"/>
    <property type="match status" value="1"/>
</dbReference>
<dbReference type="InterPro" id="IPR036594">
    <property type="entry name" value="Meth_synthase_dom"/>
</dbReference>
<keyword evidence="3 6" id="KW-0238">DNA-binding</keyword>
<evidence type="ECO:0000313" key="7">
    <source>
        <dbReference type="Proteomes" id="UP000181976"/>
    </source>
</evidence>
<dbReference type="InterPro" id="IPR003759">
    <property type="entry name" value="Cbl-bd_cap"/>
</dbReference>
<dbReference type="GO" id="GO:0046872">
    <property type="term" value="F:metal ion binding"/>
    <property type="evidence" value="ECO:0007669"/>
    <property type="project" value="InterPro"/>
</dbReference>
<dbReference type="RefSeq" id="WP_010528055.1">
    <property type="nucleotide sequence ID" value="NZ_AFSL01000071.1"/>
</dbReference>
<keyword evidence="1" id="KW-0678">Repressor</keyword>
<dbReference type="InterPro" id="IPR009061">
    <property type="entry name" value="DNA-bd_dom_put_sf"/>
</dbReference>
<dbReference type="Proteomes" id="UP000181976">
    <property type="component" value="Unassembled WGS sequence"/>
</dbReference>
<dbReference type="Pfam" id="PF02607">
    <property type="entry name" value="B12-binding_2"/>
    <property type="match status" value="1"/>
</dbReference>
<dbReference type="PANTHER" id="PTHR30204:SF69">
    <property type="entry name" value="MERR-FAMILY TRANSCRIPTIONAL REGULATOR"/>
    <property type="match status" value="1"/>
</dbReference>
<dbReference type="Gene3D" id="1.10.1660.10">
    <property type="match status" value="1"/>
</dbReference>
<dbReference type="GO" id="GO:0003677">
    <property type="term" value="F:DNA binding"/>
    <property type="evidence" value="ECO:0007669"/>
    <property type="project" value="UniProtKB-KW"/>
</dbReference>
<evidence type="ECO:0000313" key="6">
    <source>
        <dbReference type="EMBL" id="SFE56582.1"/>
    </source>
</evidence>
<dbReference type="GO" id="GO:0031419">
    <property type="term" value="F:cobalamin binding"/>
    <property type="evidence" value="ECO:0007669"/>
    <property type="project" value="InterPro"/>
</dbReference>
<evidence type="ECO:0000256" key="4">
    <source>
        <dbReference type="ARBA" id="ARBA00023163"/>
    </source>
</evidence>
<evidence type="ECO:0000256" key="2">
    <source>
        <dbReference type="ARBA" id="ARBA00023015"/>
    </source>
</evidence>
<dbReference type="GO" id="GO:0003700">
    <property type="term" value="F:DNA-binding transcription factor activity"/>
    <property type="evidence" value="ECO:0007669"/>
    <property type="project" value="InterPro"/>
</dbReference>
<dbReference type="InterPro" id="IPR000551">
    <property type="entry name" value="MerR-type_HTH_dom"/>
</dbReference>